<dbReference type="RefSeq" id="WP_092722270.1">
    <property type="nucleotide sequence ID" value="NZ_FNGW01000001.1"/>
</dbReference>
<keyword evidence="4" id="KW-1185">Reference proteome</keyword>
<name>A0A1G9ISN0_9FIRM</name>
<feature type="transmembrane region" description="Helical" evidence="1">
    <location>
        <begin position="145"/>
        <end position="166"/>
    </location>
</feature>
<evidence type="ECO:0000259" key="2">
    <source>
        <dbReference type="Pfam" id="PF02517"/>
    </source>
</evidence>
<feature type="domain" description="CAAX prenyl protease 2/Lysostaphin resistance protein A-like" evidence="2">
    <location>
        <begin position="138"/>
        <end position="236"/>
    </location>
</feature>
<evidence type="ECO:0000256" key="1">
    <source>
        <dbReference type="SAM" id="Phobius"/>
    </source>
</evidence>
<proteinExistence type="predicted"/>
<evidence type="ECO:0000313" key="4">
    <source>
        <dbReference type="Proteomes" id="UP000199068"/>
    </source>
</evidence>
<feature type="transmembrane region" description="Helical" evidence="1">
    <location>
        <begin position="58"/>
        <end position="81"/>
    </location>
</feature>
<protein>
    <recommendedName>
        <fullName evidence="2">CAAX prenyl protease 2/Lysostaphin resistance protein A-like domain-containing protein</fullName>
    </recommendedName>
</protein>
<reference evidence="3 4" key="1">
    <citation type="submission" date="2016-10" db="EMBL/GenBank/DDBJ databases">
        <authorList>
            <person name="de Groot N.N."/>
        </authorList>
    </citation>
    <scope>NUCLEOTIDE SEQUENCE [LARGE SCALE GENOMIC DNA]</scope>
    <source>
        <strain evidence="3 4">DSM 797</strain>
    </source>
</reference>
<keyword evidence="1" id="KW-1133">Transmembrane helix</keyword>
<dbReference type="AlphaFoldDB" id="A0A1G9ISN0"/>
<dbReference type="InterPro" id="IPR003675">
    <property type="entry name" value="Rce1/LyrA-like_dom"/>
</dbReference>
<organism evidence="3 4">
    <name type="scientific">Romboutsia lituseburensis DSM 797</name>
    <dbReference type="NCBI Taxonomy" id="1121325"/>
    <lineage>
        <taxon>Bacteria</taxon>
        <taxon>Bacillati</taxon>
        <taxon>Bacillota</taxon>
        <taxon>Clostridia</taxon>
        <taxon>Peptostreptococcales</taxon>
        <taxon>Peptostreptococcaceae</taxon>
        <taxon>Romboutsia</taxon>
    </lineage>
</organism>
<dbReference type="GO" id="GO:0004175">
    <property type="term" value="F:endopeptidase activity"/>
    <property type="evidence" value="ECO:0007669"/>
    <property type="project" value="UniProtKB-ARBA"/>
</dbReference>
<keyword evidence="1" id="KW-0812">Transmembrane</keyword>
<sequence length="243" mass="27950">MKKDTIKLFLLLTSFITLWFLSAMLNMVFLWFIIINLIAIYIIYSYKSFNKFDITMGIVFGILCIPSSPIMGFSVVLPYIASMMIFKNSSNKIYLFKNTKNNNILITLILIFGIGGILGFINAFLAKNSIPINVSFKIKWFLDALRAGVFEEIFFRLFFFALCVHLVKNQQLSKLQNILCYTIMVVPHVLIHFNLQNFSISNMIMLSILFGIPFALMQRKFNLVSAMGSHAFVDFIRFCVFGV</sequence>
<dbReference type="Pfam" id="PF02517">
    <property type="entry name" value="Rce1-like"/>
    <property type="match status" value="1"/>
</dbReference>
<evidence type="ECO:0000313" key="3">
    <source>
        <dbReference type="EMBL" id="SDL28056.1"/>
    </source>
</evidence>
<feature type="transmembrane region" description="Helical" evidence="1">
    <location>
        <begin position="28"/>
        <end position="46"/>
    </location>
</feature>
<feature type="transmembrane region" description="Helical" evidence="1">
    <location>
        <begin position="102"/>
        <end position="125"/>
    </location>
</feature>
<dbReference type="EMBL" id="FNGW01000001">
    <property type="protein sequence ID" value="SDL28056.1"/>
    <property type="molecule type" value="Genomic_DNA"/>
</dbReference>
<feature type="transmembrane region" description="Helical" evidence="1">
    <location>
        <begin position="178"/>
        <end position="194"/>
    </location>
</feature>
<keyword evidence="1" id="KW-0472">Membrane</keyword>
<dbReference type="GO" id="GO:0080120">
    <property type="term" value="P:CAAX-box protein maturation"/>
    <property type="evidence" value="ECO:0007669"/>
    <property type="project" value="UniProtKB-ARBA"/>
</dbReference>
<gene>
    <name evidence="3" type="ORF">SAMN04515677_101364</name>
</gene>
<feature type="transmembrane region" description="Helical" evidence="1">
    <location>
        <begin position="200"/>
        <end position="217"/>
    </location>
</feature>
<accession>A0A1G9ISN0</accession>
<dbReference type="STRING" id="1121325.SAMN04515677_101364"/>
<dbReference type="Proteomes" id="UP000199068">
    <property type="component" value="Unassembled WGS sequence"/>
</dbReference>